<dbReference type="EMBL" id="CM042015">
    <property type="protein sequence ID" value="KAI3708501.1"/>
    <property type="molecule type" value="Genomic_DNA"/>
</dbReference>
<name>A0ACB9AEV2_CICIN</name>
<sequence>MYFPHSQQLFENMAEADPKHLPNKRKEANSYTAIVRGGTPPWKHANKSLAYNEDELEDTASSKTKEEEIEKVELTNIEIMQEILSYRMRKGVCPTKSPDDLQSFCSFYIRLGVGNKGGWLNKMEEMKNKFNKESDSTRYADKNEFELWKKIWGNE</sequence>
<protein>
    <submittedName>
        <fullName evidence="1">Uncharacterized protein</fullName>
    </submittedName>
</protein>
<accession>A0ACB9AEV2</accession>
<comment type="caution">
    <text evidence="1">The sequence shown here is derived from an EMBL/GenBank/DDBJ whole genome shotgun (WGS) entry which is preliminary data.</text>
</comment>
<proteinExistence type="predicted"/>
<evidence type="ECO:0000313" key="2">
    <source>
        <dbReference type="Proteomes" id="UP001055811"/>
    </source>
</evidence>
<gene>
    <name evidence="1" type="ORF">L2E82_37687</name>
</gene>
<keyword evidence="2" id="KW-1185">Reference proteome</keyword>
<reference evidence="2" key="1">
    <citation type="journal article" date="2022" name="Mol. Ecol. Resour.">
        <title>The genomes of chicory, endive, great burdock and yacon provide insights into Asteraceae palaeo-polyploidization history and plant inulin production.</title>
        <authorList>
            <person name="Fan W."/>
            <person name="Wang S."/>
            <person name="Wang H."/>
            <person name="Wang A."/>
            <person name="Jiang F."/>
            <person name="Liu H."/>
            <person name="Zhao H."/>
            <person name="Xu D."/>
            <person name="Zhang Y."/>
        </authorList>
    </citation>
    <scope>NUCLEOTIDE SEQUENCE [LARGE SCALE GENOMIC DNA]</scope>
    <source>
        <strain evidence="2">cv. Punajuju</strain>
    </source>
</reference>
<evidence type="ECO:0000313" key="1">
    <source>
        <dbReference type="EMBL" id="KAI3708501.1"/>
    </source>
</evidence>
<dbReference type="Proteomes" id="UP001055811">
    <property type="component" value="Linkage Group LG07"/>
</dbReference>
<reference evidence="1 2" key="2">
    <citation type="journal article" date="2022" name="Mol. Ecol. Resour.">
        <title>The genomes of chicory, endive, great burdock and yacon provide insights into Asteraceae paleo-polyploidization history and plant inulin production.</title>
        <authorList>
            <person name="Fan W."/>
            <person name="Wang S."/>
            <person name="Wang H."/>
            <person name="Wang A."/>
            <person name="Jiang F."/>
            <person name="Liu H."/>
            <person name="Zhao H."/>
            <person name="Xu D."/>
            <person name="Zhang Y."/>
        </authorList>
    </citation>
    <scope>NUCLEOTIDE SEQUENCE [LARGE SCALE GENOMIC DNA]</scope>
    <source>
        <strain evidence="2">cv. Punajuju</strain>
        <tissue evidence="1">Leaves</tissue>
    </source>
</reference>
<organism evidence="1 2">
    <name type="scientific">Cichorium intybus</name>
    <name type="common">Chicory</name>
    <dbReference type="NCBI Taxonomy" id="13427"/>
    <lineage>
        <taxon>Eukaryota</taxon>
        <taxon>Viridiplantae</taxon>
        <taxon>Streptophyta</taxon>
        <taxon>Embryophyta</taxon>
        <taxon>Tracheophyta</taxon>
        <taxon>Spermatophyta</taxon>
        <taxon>Magnoliopsida</taxon>
        <taxon>eudicotyledons</taxon>
        <taxon>Gunneridae</taxon>
        <taxon>Pentapetalae</taxon>
        <taxon>asterids</taxon>
        <taxon>campanulids</taxon>
        <taxon>Asterales</taxon>
        <taxon>Asteraceae</taxon>
        <taxon>Cichorioideae</taxon>
        <taxon>Cichorieae</taxon>
        <taxon>Cichoriinae</taxon>
        <taxon>Cichorium</taxon>
    </lineage>
</organism>